<dbReference type="Gene3D" id="3.30.420.110">
    <property type="entry name" value="MutS, connector domain"/>
    <property type="match status" value="1"/>
</dbReference>
<keyword evidence="2" id="KW-0547">Nucleotide-binding</keyword>
<dbReference type="InterPro" id="IPR000432">
    <property type="entry name" value="DNA_mismatch_repair_MutS_C"/>
</dbReference>
<dbReference type="InterPro" id="IPR007696">
    <property type="entry name" value="DNA_mismatch_repair_MutS_core"/>
</dbReference>
<dbReference type="SMART" id="SM00534">
    <property type="entry name" value="MUTSac"/>
    <property type="match status" value="1"/>
</dbReference>
<comment type="caution">
    <text evidence="7">The sequence shown here is derived from an EMBL/GenBank/DDBJ whole genome shotgun (WGS) entry which is preliminary data.</text>
</comment>
<evidence type="ECO:0000313" key="8">
    <source>
        <dbReference type="Proteomes" id="UP001605036"/>
    </source>
</evidence>
<dbReference type="InterPro" id="IPR036678">
    <property type="entry name" value="MutS_con_dom_sf"/>
</dbReference>
<evidence type="ECO:0000256" key="2">
    <source>
        <dbReference type="ARBA" id="ARBA00022741"/>
    </source>
</evidence>
<protein>
    <recommendedName>
        <fullName evidence="6">DNA mismatch repair proteins mutS family domain-containing protein</fullName>
    </recommendedName>
</protein>
<keyword evidence="8" id="KW-1185">Reference proteome</keyword>
<dbReference type="Gene3D" id="6.10.140.80">
    <property type="match status" value="1"/>
</dbReference>
<feature type="domain" description="DNA mismatch repair proteins mutS family" evidence="6">
    <location>
        <begin position="561"/>
        <end position="577"/>
    </location>
</feature>
<proteinExistence type="inferred from homology"/>
<keyword evidence="4" id="KW-0238">DNA-binding</keyword>
<keyword evidence="3" id="KW-0067">ATP-binding</keyword>
<evidence type="ECO:0000313" key="7">
    <source>
        <dbReference type="EMBL" id="KAL2651368.1"/>
    </source>
</evidence>
<dbReference type="Gene3D" id="3.40.50.300">
    <property type="entry name" value="P-loop containing nucleotide triphosphate hydrolases"/>
    <property type="match status" value="1"/>
</dbReference>
<organism evidence="7 8">
    <name type="scientific">Riccia fluitans</name>
    <dbReference type="NCBI Taxonomy" id="41844"/>
    <lineage>
        <taxon>Eukaryota</taxon>
        <taxon>Viridiplantae</taxon>
        <taxon>Streptophyta</taxon>
        <taxon>Embryophyta</taxon>
        <taxon>Marchantiophyta</taxon>
        <taxon>Marchantiopsida</taxon>
        <taxon>Marchantiidae</taxon>
        <taxon>Marchantiales</taxon>
        <taxon>Ricciaceae</taxon>
        <taxon>Riccia</taxon>
    </lineage>
</organism>
<dbReference type="GO" id="GO:0003677">
    <property type="term" value="F:DNA binding"/>
    <property type="evidence" value="ECO:0007669"/>
    <property type="project" value="UniProtKB-KW"/>
</dbReference>
<dbReference type="InterPro" id="IPR007861">
    <property type="entry name" value="DNA_mismatch_repair_MutS_clamp"/>
</dbReference>
<dbReference type="InterPro" id="IPR045076">
    <property type="entry name" value="MutS"/>
</dbReference>
<dbReference type="PIRSF" id="PIRSF005813">
    <property type="entry name" value="MSH2"/>
    <property type="match status" value="1"/>
</dbReference>
<keyword evidence="5" id="KW-0469">Meiosis</keyword>
<dbReference type="Pfam" id="PF00488">
    <property type="entry name" value="MutS_V"/>
    <property type="match status" value="1"/>
</dbReference>
<gene>
    <name evidence="7" type="ORF">R1flu_019496</name>
</gene>
<evidence type="ECO:0000256" key="4">
    <source>
        <dbReference type="ARBA" id="ARBA00023125"/>
    </source>
</evidence>
<dbReference type="AlphaFoldDB" id="A0ABD1ZIU9"/>
<evidence type="ECO:0000256" key="3">
    <source>
        <dbReference type="ARBA" id="ARBA00022840"/>
    </source>
</evidence>
<dbReference type="FunFam" id="3.40.50.300:FF:001249">
    <property type="entry name" value="DNA mismatch repair protein MSH4"/>
    <property type="match status" value="1"/>
</dbReference>
<dbReference type="Gene3D" id="1.10.1420.10">
    <property type="match status" value="2"/>
</dbReference>
<dbReference type="PROSITE" id="PS00486">
    <property type="entry name" value="DNA_MISMATCH_REPAIR_2"/>
    <property type="match status" value="1"/>
</dbReference>
<dbReference type="InterPro" id="IPR036187">
    <property type="entry name" value="DNA_mismatch_repair_MutS_sf"/>
</dbReference>
<dbReference type="PANTHER" id="PTHR11361">
    <property type="entry name" value="DNA MISMATCH REPAIR PROTEIN MUTS FAMILY MEMBER"/>
    <property type="match status" value="1"/>
</dbReference>
<sequence length="726" mass="81409">MISMRVIATLLTLRKQVGLAALDFRMASLHLSQFIETSRSYQNTAALLHFFNPETLIISSYNAAPDGMVGLGSLVDRCKNARKVELARGCFDDTKGALMLQNLAAKDTSAILSENYHKQFYLCLGAAAAVLKWIDIDQGYLITKNSLQITFNGSFDHMSIDATSVQNLEIIEPLVLDTNKKKNKRGSLYNVLNTTKTVGGQKEGLTDPAANIRRSQALISAVILLKNALDVLPVLSEVLQNATSSLLCNVRTSLCSHSAYSVLKDRIVEVIEEDAMHARSAFASRTEQCFAVKYGVDGMLDLARRTFCTTSAAISKLGEKYQKEFDLPKLKLVYNQRHGFHIVITELDLQEKSLPKSFVQVTKRGKSFCCSTDELMSLNKRNQEAAAECYKRTGRCLEDLAHHIRKDIRYLALLSESLSLLDMMVNSFATLVITRLPATYVRPEFSENGPIAIEAGRHPVLESIHPEEYVPNNTFMAESTNLVIVTGPNMSGKSTYLRQVTLITIMAHIGCYVPASFASFRIVDHVFTRIGTGDNLELNSSTFMAEMKETAFILQNLNDRSLIIIDELGRGTSTSDGLAIAWSSSEYLLSLKAYTIFATHMERLGELATLYPNVKTCFLTVDIVDKRLDFKYLLKEGQTNCPHYGLTLAEISGFPSVVVENARRITARLQEKEKLRLRVGQHKFQSLRKEYHVAQRLFYIQYSNMTEATLRNYLQTLKDSYLRNDM</sequence>
<evidence type="ECO:0000256" key="5">
    <source>
        <dbReference type="ARBA" id="ARBA00023254"/>
    </source>
</evidence>
<dbReference type="GO" id="GO:0005524">
    <property type="term" value="F:ATP binding"/>
    <property type="evidence" value="ECO:0007669"/>
    <property type="project" value="UniProtKB-KW"/>
</dbReference>
<dbReference type="SUPFAM" id="SSF48334">
    <property type="entry name" value="DNA repair protein MutS, domain III"/>
    <property type="match status" value="1"/>
</dbReference>
<evidence type="ECO:0000259" key="6">
    <source>
        <dbReference type="PROSITE" id="PS00486"/>
    </source>
</evidence>
<dbReference type="SMART" id="SM00533">
    <property type="entry name" value="MUTSd"/>
    <property type="match status" value="1"/>
</dbReference>
<dbReference type="Proteomes" id="UP001605036">
    <property type="component" value="Unassembled WGS sequence"/>
</dbReference>
<evidence type="ECO:0000256" key="1">
    <source>
        <dbReference type="ARBA" id="ARBA00006271"/>
    </source>
</evidence>
<dbReference type="PANTHER" id="PTHR11361:SF21">
    <property type="entry name" value="MUTS PROTEIN HOMOLOG 4"/>
    <property type="match status" value="1"/>
</dbReference>
<dbReference type="InterPro" id="IPR011184">
    <property type="entry name" value="DNA_mismatch_repair_Msh2"/>
</dbReference>
<dbReference type="GO" id="GO:0051321">
    <property type="term" value="P:meiotic cell cycle"/>
    <property type="evidence" value="ECO:0007669"/>
    <property type="project" value="UniProtKB-KW"/>
</dbReference>
<name>A0ABD1ZIU9_9MARC</name>
<dbReference type="SUPFAM" id="SSF52540">
    <property type="entry name" value="P-loop containing nucleoside triphosphate hydrolases"/>
    <property type="match status" value="1"/>
</dbReference>
<accession>A0ABD1ZIU9</accession>
<reference evidence="7 8" key="1">
    <citation type="submission" date="2024-09" db="EMBL/GenBank/DDBJ databases">
        <title>Chromosome-scale assembly of Riccia fluitans.</title>
        <authorList>
            <person name="Paukszto L."/>
            <person name="Sawicki J."/>
            <person name="Karawczyk K."/>
            <person name="Piernik-Szablinska J."/>
            <person name="Szczecinska M."/>
            <person name="Mazdziarz M."/>
        </authorList>
    </citation>
    <scope>NUCLEOTIDE SEQUENCE [LARGE SCALE GENOMIC DNA]</scope>
    <source>
        <strain evidence="7">Rf_01</strain>
        <tissue evidence="7">Aerial parts of the thallus</tissue>
    </source>
</reference>
<comment type="similarity">
    <text evidence="1">Belongs to the DNA mismatch repair MutS family.</text>
</comment>
<dbReference type="Pfam" id="PF05190">
    <property type="entry name" value="MutS_IV"/>
    <property type="match status" value="1"/>
</dbReference>
<dbReference type="InterPro" id="IPR027417">
    <property type="entry name" value="P-loop_NTPase"/>
</dbReference>
<dbReference type="EMBL" id="JBHFFA010000001">
    <property type="protein sequence ID" value="KAL2651368.1"/>
    <property type="molecule type" value="Genomic_DNA"/>
</dbReference>